<reference evidence="20 21" key="1">
    <citation type="submission" date="2016-10" db="EMBL/GenBank/DDBJ databases">
        <authorList>
            <person name="de Groot N.N."/>
        </authorList>
    </citation>
    <scope>NUCLEOTIDE SEQUENCE [LARGE SCALE GENOMIC DNA]</scope>
    <source>
        <strain evidence="20 21">SLAS-1</strain>
    </source>
</reference>
<evidence type="ECO:0000256" key="8">
    <source>
        <dbReference type="ARBA" id="ARBA00022490"/>
    </source>
</evidence>
<feature type="binding site" evidence="17">
    <location>
        <begin position="107"/>
        <end position="111"/>
    </location>
    <ligand>
        <name>NAD(+)</name>
        <dbReference type="ChEBI" id="CHEBI:57540"/>
    </ligand>
</feature>
<dbReference type="Pfam" id="PF01761">
    <property type="entry name" value="DHQ_synthase"/>
    <property type="match status" value="1"/>
</dbReference>
<feature type="domain" description="3-dehydroquinate synthase C-terminal" evidence="19">
    <location>
        <begin position="183"/>
        <end position="326"/>
    </location>
</feature>
<comment type="subcellular location">
    <subcellularLocation>
        <location evidence="3 17">Cytoplasm</location>
    </subcellularLocation>
</comment>
<dbReference type="RefSeq" id="WP_089760342.1">
    <property type="nucleotide sequence ID" value="NZ_FNGO01000012.1"/>
</dbReference>
<dbReference type="SUPFAM" id="SSF56796">
    <property type="entry name" value="Dehydroquinate synthase-like"/>
    <property type="match status" value="1"/>
</dbReference>
<evidence type="ECO:0000256" key="6">
    <source>
        <dbReference type="ARBA" id="ARBA00013031"/>
    </source>
</evidence>
<proteinExistence type="inferred from homology"/>
<dbReference type="InterPro" id="IPR030963">
    <property type="entry name" value="DHQ_synth_fam"/>
</dbReference>
<evidence type="ECO:0000313" key="21">
    <source>
        <dbReference type="Proteomes" id="UP000199476"/>
    </source>
</evidence>
<keyword evidence="13 17" id="KW-0520">NAD</keyword>
<evidence type="ECO:0000256" key="12">
    <source>
        <dbReference type="ARBA" id="ARBA00022833"/>
    </source>
</evidence>
<comment type="caution">
    <text evidence="17">Lacks conserved residue(s) required for the propagation of feature annotation.</text>
</comment>
<keyword evidence="14 17" id="KW-0057">Aromatic amino acid biosynthesis</keyword>
<keyword evidence="15 17" id="KW-0456">Lyase</keyword>
<evidence type="ECO:0000256" key="9">
    <source>
        <dbReference type="ARBA" id="ARBA00022605"/>
    </source>
</evidence>
<dbReference type="GO" id="GO:0000166">
    <property type="term" value="F:nucleotide binding"/>
    <property type="evidence" value="ECO:0007669"/>
    <property type="project" value="UniProtKB-KW"/>
</dbReference>
<keyword evidence="10 17" id="KW-0479">Metal-binding</keyword>
<evidence type="ECO:0000256" key="5">
    <source>
        <dbReference type="ARBA" id="ARBA00005412"/>
    </source>
</evidence>
<feature type="binding site" evidence="17">
    <location>
        <position position="153"/>
    </location>
    <ligand>
        <name>NAD(+)</name>
        <dbReference type="ChEBI" id="CHEBI:57540"/>
    </ligand>
</feature>
<comment type="function">
    <text evidence="17">Catalyzes the conversion of 3-deoxy-D-arabino-heptulosonate 7-phosphate (DAHP) to dehydroquinate (DHQ).</text>
</comment>
<accession>A0A1G9P5K4</accession>
<evidence type="ECO:0000256" key="13">
    <source>
        <dbReference type="ARBA" id="ARBA00023027"/>
    </source>
</evidence>
<dbReference type="InterPro" id="IPR016037">
    <property type="entry name" value="DHQ_synth_AroB"/>
</dbReference>
<comment type="catalytic activity">
    <reaction evidence="1 17">
        <text>7-phospho-2-dehydro-3-deoxy-D-arabino-heptonate = 3-dehydroquinate + phosphate</text>
        <dbReference type="Rhea" id="RHEA:21968"/>
        <dbReference type="ChEBI" id="CHEBI:32364"/>
        <dbReference type="ChEBI" id="CHEBI:43474"/>
        <dbReference type="ChEBI" id="CHEBI:58394"/>
        <dbReference type="EC" id="4.2.3.4"/>
    </reaction>
</comment>
<dbReference type="InterPro" id="IPR050071">
    <property type="entry name" value="Dehydroquinate_synthase"/>
</dbReference>
<evidence type="ECO:0000256" key="2">
    <source>
        <dbReference type="ARBA" id="ARBA00001911"/>
    </source>
</evidence>
<evidence type="ECO:0000256" key="11">
    <source>
        <dbReference type="ARBA" id="ARBA00022741"/>
    </source>
</evidence>
<feature type="binding site" evidence="17">
    <location>
        <position position="249"/>
    </location>
    <ligand>
        <name>Zn(2+)</name>
        <dbReference type="ChEBI" id="CHEBI:29105"/>
    </ligand>
</feature>
<dbReference type="EC" id="4.2.3.4" evidence="6 17"/>
<dbReference type="Proteomes" id="UP000199476">
    <property type="component" value="Unassembled WGS sequence"/>
</dbReference>
<evidence type="ECO:0000256" key="14">
    <source>
        <dbReference type="ARBA" id="ARBA00023141"/>
    </source>
</evidence>
<dbReference type="InterPro" id="IPR056179">
    <property type="entry name" value="DHQS_C"/>
</dbReference>
<dbReference type="STRING" id="321763.SAMN04488692_11211"/>
<evidence type="ECO:0000256" key="10">
    <source>
        <dbReference type="ARBA" id="ARBA00022723"/>
    </source>
</evidence>
<dbReference type="HAMAP" id="MF_00110">
    <property type="entry name" value="DHQ_synthase"/>
    <property type="match status" value="1"/>
</dbReference>
<dbReference type="PANTHER" id="PTHR43622">
    <property type="entry name" value="3-DEHYDROQUINATE SYNTHASE"/>
    <property type="match status" value="1"/>
</dbReference>
<dbReference type="InterPro" id="IPR030960">
    <property type="entry name" value="DHQS/DOIS_N"/>
</dbReference>
<evidence type="ECO:0000256" key="1">
    <source>
        <dbReference type="ARBA" id="ARBA00001393"/>
    </source>
</evidence>
<comment type="cofactor">
    <cofactor evidence="2 17">
        <name>NAD(+)</name>
        <dbReference type="ChEBI" id="CHEBI:57540"/>
    </cofactor>
</comment>
<keyword evidence="8 17" id="KW-0963">Cytoplasm</keyword>
<feature type="binding site" evidence="17">
    <location>
        <position position="144"/>
    </location>
    <ligand>
        <name>NAD(+)</name>
        <dbReference type="ChEBI" id="CHEBI:57540"/>
    </ligand>
</feature>
<dbReference type="PANTHER" id="PTHR43622:SF7">
    <property type="entry name" value="3-DEHYDROQUINATE SYNTHASE, CHLOROPLASTIC"/>
    <property type="match status" value="1"/>
</dbReference>
<keyword evidence="11 17" id="KW-0547">Nucleotide-binding</keyword>
<dbReference type="FunFam" id="3.40.50.1970:FF:000001">
    <property type="entry name" value="3-dehydroquinate synthase"/>
    <property type="match status" value="1"/>
</dbReference>
<evidence type="ECO:0000256" key="15">
    <source>
        <dbReference type="ARBA" id="ARBA00023239"/>
    </source>
</evidence>
<dbReference type="NCBIfam" id="TIGR01357">
    <property type="entry name" value="aroB"/>
    <property type="match status" value="1"/>
</dbReference>
<dbReference type="GO" id="GO:0003856">
    <property type="term" value="F:3-dehydroquinate synthase activity"/>
    <property type="evidence" value="ECO:0007669"/>
    <property type="project" value="UniProtKB-UniRule"/>
</dbReference>
<dbReference type="PIRSF" id="PIRSF001455">
    <property type="entry name" value="DHQ_synth"/>
    <property type="match status" value="1"/>
</dbReference>
<name>A0A1G9P5K4_9FIRM</name>
<sequence length="365" mass="40369">MKNLQMKLGERSYPIDISSGGLAELGSRIKEILPESRKILIATDKNVNKIYSSDIENVLTDCGFSVEKKVVEAGEKSKSIKIASAFYDFMLNNKFERSSVVVGLGGGVVGDLAGFVASTYMRGIKFVQVPTSLLAQVDSSIGGKVAVNHPEAKNVIGAFYQPEYVMIDVETLKTLPDREFKGGLAEIIKHGYGFDPAFFEFLSENKNAIKNKEEKPLKEMIYRSCLIKKRVVQRDERETGERAKLNLGHTVAHALEAAGEFSGLNHGEAVAVGMVAESILAEKEGLIYRRNRDELIDLLKSYSLPISVPEEIDISSLIAAMSKDKKIYHGRVNFSLPAGTGQTKIYRNWSKENLIDALEKTKKID</sequence>
<comment type="similarity">
    <text evidence="5 17">Belongs to the sugar phosphate cyclases superfamily. Dehydroquinate synthase family.</text>
</comment>
<dbReference type="CDD" id="cd08195">
    <property type="entry name" value="DHQS"/>
    <property type="match status" value="1"/>
</dbReference>
<dbReference type="OrthoDB" id="9806583at2"/>
<dbReference type="GO" id="GO:0009073">
    <property type="term" value="P:aromatic amino acid family biosynthetic process"/>
    <property type="evidence" value="ECO:0007669"/>
    <property type="project" value="UniProtKB-KW"/>
</dbReference>
<evidence type="ECO:0000259" key="18">
    <source>
        <dbReference type="Pfam" id="PF01761"/>
    </source>
</evidence>
<dbReference type="EMBL" id="FNGO01000012">
    <property type="protein sequence ID" value="SDL93813.1"/>
    <property type="molecule type" value="Genomic_DNA"/>
</dbReference>
<dbReference type="Gene3D" id="1.20.1090.10">
    <property type="entry name" value="Dehydroquinate synthase-like - alpha domain"/>
    <property type="match status" value="1"/>
</dbReference>
<keyword evidence="21" id="KW-1185">Reference proteome</keyword>
<feature type="binding site" evidence="17">
    <location>
        <position position="186"/>
    </location>
    <ligand>
        <name>Zn(2+)</name>
        <dbReference type="ChEBI" id="CHEBI:29105"/>
    </ligand>
</feature>
<evidence type="ECO:0000313" key="20">
    <source>
        <dbReference type="EMBL" id="SDL93813.1"/>
    </source>
</evidence>
<comment type="cofactor">
    <cofactor evidence="17">
        <name>Co(2+)</name>
        <dbReference type="ChEBI" id="CHEBI:48828"/>
    </cofactor>
    <cofactor evidence="17">
        <name>Zn(2+)</name>
        <dbReference type="ChEBI" id="CHEBI:29105"/>
    </cofactor>
    <text evidence="17">Binds 1 divalent metal cation per subunit. Can use either Co(2+) or Zn(2+).</text>
</comment>
<evidence type="ECO:0000256" key="3">
    <source>
        <dbReference type="ARBA" id="ARBA00004496"/>
    </source>
</evidence>
<evidence type="ECO:0000256" key="16">
    <source>
        <dbReference type="ARBA" id="ARBA00023285"/>
    </source>
</evidence>
<dbReference type="Gene3D" id="3.40.50.1970">
    <property type="match status" value="1"/>
</dbReference>
<comment type="pathway">
    <text evidence="4 17">Metabolic intermediate biosynthesis; chorismate biosynthesis; chorismate from D-erythrose 4-phosphate and phosphoenolpyruvate: step 2/7.</text>
</comment>
<feature type="domain" description="3-dehydroquinate synthase N-terminal" evidence="18">
    <location>
        <begin position="70"/>
        <end position="181"/>
    </location>
</feature>
<keyword evidence="12 17" id="KW-0862">Zinc</keyword>
<evidence type="ECO:0000256" key="7">
    <source>
        <dbReference type="ARBA" id="ARBA00017684"/>
    </source>
</evidence>
<evidence type="ECO:0000256" key="17">
    <source>
        <dbReference type="HAMAP-Rule" id="MF_00110"/>
    </source>
</evidence>
<dbReference type="Pfam" id="PF24621">
    <property type="entry name" value="DHQS_C"/>
    <property type="match status" value="1"/>
</dbReference>
<gene>
    <name evidence="17" type="primary">aroB</name>
    <name evidence="20" type="ORF">SAMN04488692_11211</name>
</gene>
<evidence type="ECO:0000259" key="19">
    <source>
        <dbReference type="Pfam" id="PF24621"/>
    </source>
</evidence>
<feature type="binding site" evidence="17">
    <location>
        <begin position="171"/>
        <end position="174"/>
    </location>
    <ligand>
        <name>NAD(+)</name>
        <dbReference type="ChEBI" id="CHEBI:57540"/>
    </ligand>
</feature>
<feature type="binding site" evidence="17">
    <location>
        <begin position="131"/>
        <end position="132"/>
    </location>
    <ligand>
        <name>NAD(+)</name>
        <dbReference type="ChEBI" id="CHEBI:57540"/>
    </ligand>
</feature>
<keyword evidence="9 17" id="KW-0028">Amino-acid biosynthesis</keyword>
<feature type="binding site" evidence="17">
    <location>
        <position position="266"/>
    </location>
    <ligand>
        <name>Zn(2+)</name>
        <dbReference type="ChEBI" id="CHEBI:29105"/>
    </ligand>
</feature>
<keyword evidence="16 17" id="KW-0170">Cobalt</keyword>
<dbReference type="GO" id="GO:0005737">
    <property type="term" value="C:cytoplasm"/>
    <property type="evidence" value="ECO:0007669"/>
    <property type="project" value="UniProtKB-SubCell"/>
</dbReference>
<dbReference type="GO" id="GO:0008652">
    <property type="term" value="P:amino acid biosynthetic process"/>
    <property type="evidence" value="ECO:0007669"/>
    <property type="project" value="UniProtKB-KW"/>
</dbReference>
<organism evidence="20 21">
    <name type="scientific">Halarsenatibacter silvermanii</name>
    <dbReference type="NCBI Taxonomy" id="321763"/>
    <lineage>
        <taxon>Bacteria</taxon>
        <taxon>Bacillati</taxon>
        <taxon>Bacillota</taxon>
        <taxon>Clostridia</taxon>
        <taxon>Halanaerobiales</taxon>
        <taxon>Halarsenatibacteraceae</taxon>
        <taxon>Halarsenatibacter</taxon>
    </lineage>
</organism>
<dbReference type="UniPathway" id="UPA00053">
    <property type="reaction ID" value="UER00085"/>
</dbReference>
<dbReference type="GO" id="GO:0046872">
    <property type="term" value="F:metal ion binding"/>
    <property type="evidence" value="ECO:0007669"/>
    <property type="project" value="UniProtKB-KW"/>
</dbReference>
<evidence type="ECO:0000256" key="4">
    <source>
        <dbReference type="ARBA" id="ARBA00004661"/>
    </source>
</evidence>
<dbReference type="GO" id="GO:0009423">
    <property type="term" value="P:chorismate biosynthetic process"/>
    <property type="evidence" value="ECO:0007669"/>
    <property type="project" value="UniProtKB-UniRule"/>
</dbReference>
<protein>
    <recommendedName>
        <fullName evidence="7 17">3-dehydroquinate synthase</fullName>
        <shortName evidence="17">DHQS</shortName>
        <ecNumber evidence="6 17">4.2.3.4</ecNumber>
    </recommendedName>
</protein>
<dbReference type="AlphaFoldDB" id="A0A1G9P5K4"/>